<keyword evidence="3" id="KW-1185">Reference proteome</keyword>
<evidence type="ECO:0000313" key="2">
    <source>
        <dbReference type="EMBL" id="KAF7290283.1"/>
    </source>
</evidence>
<sequence>MSVLSHRKFSCHITFLSFLSPQSPPHRLPHHHCNFDKLHSWRRLQRRGQLSHSGPNPGQGWPKAVLARLRGLRRVMEVVSAVCRVGYETGRADPALPLLRFSRGTRQRLGLRAADSSAQDSRLVSRVLTCSAWNLLGGDGRPSPPLPASPDRNERTLRSAAAGRGFSKRVAFASGTTRSSSRSIQFPAGTSDDAASASLPTPRRVPRPSITGACRAARLVHAPSHRLPRSGRDLSGEAALFAQRSPPGIPRPSPTPGHATPRAPAPLAAC</sequence>
<evidence type="ECO:0000256" key="1">
    <source>
        <dbReference type="SAM" id="MobiDB-lite"/>
    </source>
</evidence>
<gene>
    <name evidence="2" type="ORF">MIND_01342300</name>
</gene>
<feature type="region of interest" description="Disordered" evidence="1">
    <location>
        <begin position="139"/>
        <end position="209"/>
    </location>
</feature>
<dbReference type="RefSeq" id="XP_037213861.1">
    <property type="nucleotide sequence ID" value="XM_037369865.1"/>
</dbReference>
<protein>
    <submittedName>
        <fullName evidence="2">Uncharacterized protein</fullName>
    </submittedName>
</protein>
<dbReference type="GeneID" id="59352381"/>
<feature type="region of interest" description="Disordered" evidence="1">
    <location>
        <begin position="223"/>
        <end position="270"/>
    </location>
</feature>
<proteinExistence type="predicted"/>
<accession>A0A8H6VU87</accession>
<organism evidence="2 3">
    <name type="scientific">Mycena indigotica</name>
    <dbReference type="NCBI Taxonomy" id="2126181"/>
    <lineage>
        <taxon>Eukaryota</taxon>
        <taxon>Fungi</taxon>
        <taxon>Dikarya</taxon>
        <taxon>Basidiomycota</taxon>
        <taxon>Agaricomycotina</taxon>
        <taxon>Agaricomycetes</taxon>
        <taxon>Agaricomycetidae</taxon>
        <taxon>Agaricales</taxon>
        <taxon>Marasmiineae</taxon>
        <taxon>Mycenaceae</taxon>
        <taxon>Mycena</taxon>
    </lineage>
</organism>
<dbReference type="EMBL" id="JACAZF010000015">
    <property type="protein sequence ID" value="KAF7290283.1"/>
    <property type="molecule type" value="Genomic_DNA"/>
</dbReference>
<comment type="caution">
    <text evidence="2">The sequence shown here is derived from an EMBL/GenBank/DDBJ whole genome shotgun (WGS) entry which is preliminary data.</text>
</comment>
<dbReference type="AlphaFoldDB" id="A0A8H6VU87"/>
<evidence type="ECO:0000313" key="3">
    <source>
        <dbReference type="Proteomes" id="UP000636479"/>
    </source>
</evidence>
<dbReference type="Proteomes" id="UP000636479">
    <property type="component" value="Unassembled WGS sequence"/>
</dbReference>
<reference evidence="2" key="1">
    <citation type="submission" date="2020-05" db="EMBL/GenBank/DDBJ databases">
        <title>Mycena genomes resolve the evolution of fungal bioluminescence.</title>
        <authorList>
            <person name="Tsai I.J."/>
        </authorList>
    </citation>
    <scope>NUCLEOTIDE SEQUENCE</scope>
    <source>
        <strain evidence="2">171206Taipei</strain>
    </source>
</reference>
<feature type="compositionally biased region" description="Polar residues" evidence="1">
    <location>
        <begin position="174"/>
        <end position="184"/>
    </location>
</feature>
<name>A0A8H6VU87_9AGAR</name>